<feature type="compositionally biased region" description="Polar residues" evidence="6">
    <location>
        <begin position="70"/>
        <end position="79"/>
    </location>
</feature>
<evidence type="ECO:0000256" key="2">
    <source>
        <dbReference type="ARBA" id="ARBA00013194"/>
    </source>
</evidence>
<dbReference type="PROSITE" id="PS50059">
    <property type="entry name" value="FKBP_PPIASE"/>
    <property type="match status" value="2"/>
</dbReference>
<dbReference type="InterPro" id="IPR050689">
    <property type="entry name" value="FKBP-type_PPIase"/>
</dbReference>
<dbReference type="GO" id="GO:0003755">
    <property type="term" value="F:peptidyl-prolyl cis-trans isomerase activity"/>
    <property type="evidence" value="ECO:0007669"/>
    <property type="project" value="UniProtKB-KW"/>
</dbReference>
<evidence type="ECO:0000259" key="7">
    <source>
        <dbReference type="PROSITE" id="PS50059"/>
    </source>
</evidence>
<feature type="domain" description="PPIase FKBP-type" evidence="7">
    <location>
        <begin position="316"/>
        <end position="406"/>
    </location>
</feature>
<organism evidence="8 9">
    <name type="scientific">Porphyridium purpureum</name>
    <name type="common">Red alga</name>
    <name type="synonym">Porphyridium cruentum</name>
    <dbReference type="NCBI Taxonomy" id="35688"/>
    <lineage>
        <taxon>Eukaryota</taxon>
        <taxon>Rhodophyta</taxon>
        <taxon>Bangiophyceae</taxon>
        <taxon>Porphyridiales</taxon>
        <taxon>Porphyridiaceae</taxon>
        <taxon>Porphyridium</taxon>
    </lineage>
</organism>
<evidence type="ECO:0000313" key="9">
    <source>
        <dbReference type="Proteomes" id="UP000324585"/>
    </source>
</evidence>
<dbReference type="EMBL" id="VRMN01000005">
    <property type="protein sequence ID" value="KAA8494312.1"/>
    <property type="molecule type" value="Genomic_DNA"/>
</dbReference>
<dbReference type="InterPro" id="IPR046357">
    <property type="entry name" value="PPIase_dom_sf"/>
</dbReference>
<evidence type="ECO:0000256" key="6">
    <source>
        <dbReference type="SAM" id="MobiDB-lite"/>
    </source>
</evidence>
<dbReference type="AlphaFoldDB" id="A0A5J4YTZ8"/>
<dbReference type="GO" id="GO:0005737">
    <property type="term" value="C:cytoplasm"/>
    <property type="evidence" value="ECO:0007669"/>
    <property type="project" value="TreeGrafter"/>
</dbReference>
<keyword evidence="4 5" id="KW-0413">Isomerase</keyword>
<dbReference type="SUPFAM" id="SSF54534">
    <property type="entry name" value="FKBP-like"/>
    <property type="match status" value="2"/>
</dbReference>
<dbReference type="Proteomes" id="UP000324585">
    <property type="component" value="Unassembled WGS sequence"/>
</dbReference>
<keyword evidence="3 5" id="KW-0697">Rotamase</keyword>
<name>A0A5J4YTZ8_PORPP</name>
<dbReference type="PANTHER" id="PTHR10516:SF443">
    <property type="entry name" value="FK506-BINDING PROTEIN 59-RELATED"/>
    <property type="match status" value="1"/>
</dbReference>
<gene>
    <name evidence="8" type="ORF">FVE85_4287</name>
</gene>
<comment type="catalytic activity">
    <reaction evidence="1 5">
        <text>[protein]-peptidylproline (omega=180) = [protein]-peptidylproline (omega=0)</text>
        <dbReference type="Rhea" id="RHEA:16237"/>
        <dbReference type="Rhea" id="RHEA-COMP:10747"/>
        <dbReference type="Rhea" id="RHEA-COMP:10748"/>
        <dbReference type="ChEBI" id="CHEBI:83833"/>
        <dbReference type="ChEBI" id="CHEBI:83834"/>
        <dbReference type="EC" id="5.2.1.8"/>
    </reaction>
</comment>
<comment type="caution">
    <text evidence="8">The sequence shown here is derived from an EMBL/GenBank/DDBJ whole genome shotgun (WGS) entry which is preliminary data.</text>
</comment>
<sequence length="585" mass="63635">MDGMMAFTGNCAAFGRAGAVSAGTAVVCRPRFRGAGVAPLRMAKQGGAASNKKQKKGKRADAAGTGASGNGTQQAQSSAPEKVNARSEEGVEVGGDDDFVPLIAGDRGVLKRTLRAPDDAAAAVPQQGQRVAITYTARLYPSGEVVDSMQDPAAPYVFELGAGKVVRAWEVGVAAMQVGEQATFRCAPEYTFEDKGLPPQIPPGATLEFDIELLTCGGDQQTEEEAGAYGAPSIKTYMEERDFAKFGVTDDVDDEDERRRLDISAGVENLLDPFEADRAKRLATKQQINQDVVVTEDNGVLKRILSTGRGELVANGAEVRVNYIGRLPDAENKVFDSSYDRGKPFTFRVGTGKVIRGWDEALLTMKEGEKCVLTIRPEYAYGSRGVPPVIPPNAVLEFEMEVLQVEMVKENRTFADNNPSVPRTPSTISKAYTQKIDDLQAAKDRGEKVSFWDRFYFISPFQSATGEKPPWWLDPRITFTLAFALLGLAFYIHHLCRGCTARVTCTCAGKNRLCRAALATSVQAAHAQGCGRVWDILSCGTSWCEKVESRAIPSFISPPYRFAKRATQRFMVEPVCSLDRVMSSR</sequence>
<feature type="region of interest" description="Disordered" evidence="6">
    <location>
        <begin position="42"/>
        <end position="92"/>
    </location>
</feature>
<proteinExistence type="predicted"/>
<evidence type="ECO:0000256" key="3">
    <source>
        <dbReference type="ARBA" id="ARBA00023110"/>
    </source>
</evidence>
<protein>
    <recommendedName>
        <fullName evidence="2 5">peptidylprolyl isomerase</fullName>
        <ecNumber evidence="2 5">5.2.1.8</ecNumber>
    </recommendedName>
</protein>
<dbReference type="InterPro" id="IPR001179">
    <property type="entry name" value="PPIase_FKBP_dom"/>
</dbReference>
<evidence type="ECO:0000256" key="5">
    <source>
        <dbReference type="PROSITE-ProRule" id="PRU00277"/>
    </source>
</evidence>
<feature type="domain" description="PPIase FKBP-type" evidence="7">
    <location>
        <begin position="128"/>
        <end position="217"/>
    </location>
</feature>
<dbReference type="Gene3D" id="3.10.50.40">
    <property type="match status" value="2"/>
</dbReference>
<evidence type="ECO:0000256" key="1">
    <source>
        <dbReference type="ARBA" id="ARBA00000971"/>
    </source>
</evidence>
<dbReference type="OrthoDB" id="1902587at2759"/>
<evidence type="ECO:0000256" key="4">
    <source>
        <dbReference type="ARBA" id="ARBA00023235"/>
    </source>
</evidence>
<dbReference type="EC" id="5.2.1.8" evidence="2 5"/>
<dbReference type="FunFam" id="3.10.50.40:FF:000006">
    <property type="entry name" value="Peptidyl-prolyl cis-trans isomerase"/>
    <property type="match status" value="1"/>
</dbReference>
<evidence type="ECO:0000313" key="8">
    <source>
        <dbReference type="EMBL" id="KAA8494312.1"/>
    </source>
</evidence>
<keyword evidence="9" id="KW-1185">Reference proteome</keyword>
<reference evidence="9" key="1">
    <citation type="journal article" date="2019" name="Nat. Commun.">
        <title>Expansion of phycobilisome linker gene families in mesophilic red algae.</title>
        <authorList>
            <person name="Lee J."/>
            <person name="Kim D."/>
            <person name="Bhattacharya D."/>
            <person name="Yoon H.S."/>
        </authorList>
    </citation>
    <scope>NUCLEOTIDE SEQUENCE [LARGE SCALE GENOMIC DNA]</scope>
    <source>
        <strain evidence="9">CCMP 1328</strain>
    </source>
</reference>
<accession>A0A5J4YTZ8</accession>
<dbReference type="PANTHER" id="PTHR10516">
    <property type="entry name" value="PEPTIDYL-PROLYL CIS-TRANS ISOMERASE"/>
    <property type="match status" value="1"/>
</dbReference>
<dbReference type="Pfam" id="PF00254">
    <property type="entry name" value="FKBP_C"/>
    <property type="match status" value="2"/>
</dbReference>